<reference evidence="2" key="1">
    <citation type="submission" date="2018-03" db="EMBL/GenBank/DDBJ databases">
        <authorList>
            <person name="Nunes O.C."/>
            <person name="Lopes A.R."/>
            <person name="Froufe H."/>
            <person name="Munoz-Merida A."/>
            <person name="Barroso C."/>
            <person name="Egas C."/>
        </authorList>
    </citation>
    <scope>NUCLEOTIDE SEQUENCE</scope>
    <source>
        <strain evidence="2">ON4</strain>
    </source>
</reference>
<proteinExistence type="predicted"/>
<feature type="transmembrane region" description="Helical" evidence="1">
    <location>
        <begin position="56"/>
        <end position="81"/>
    </location>
</feature>
<sequence length="87" mass="8561">MDVYPDFSATSGAGLQAVLGALLTVVLVVAVLMILVSAIAWAVASSHGSHTGVAKAKAGLFVGIAAAALAGAGVAWLNFLIRVGSNL</sequence>
<keyword evidence="1" id="KW-1133">Transmembrane helix</keyword>
<keyword evidence="1" id="KW-0472">Membrane</keyword>
<dbReference type="RefSeq" id="WP_026935707.1">
    <property type="nucleotide sequence ID" value="NZ_CP028426.1"/>
</dbReference>
<keyword evidence="3" id="KW-1185">Reference proteome</keyword>
<feature type="transmembrane region" description="Helical" evidence="1">
    <location>
        <begin position="20"/>
        <end position="44"/>
    </location>
</feature>
<evidence type="ECO:0000313" key="2">
    <source>
        <dbReference type="EMBL" id="MDJ1370281.1"/>
    </source>
</evidence>
<name>A0ABT7C504_9MICO</name>
<protein>
    <recommendedName>
        <fullName evidence="4">Integral membrane protein</fullName>
    </recommendedName>
</protein>
<reference evidence="2" key="2">
    <citation type="journal article" date="2022" name="Sci. Rep.">
        <title>In silico prediction of the enzymes involved in the degradation of the herbicide molinate by Gulosibacter molinativorax ON4T.</title>
        <authorList>
            <person name="Lopes A.R."/>
            <person name="Bunin E."/>
            <person name="Viana A.T."/>
            <person name="Froufe H."/>
            <person name="Munoz-Merida A."/>
            <person name="Pinho D."/>
            <person name="Figueiredo J."/>
            <person name="Barroso C."/>
            <person name="Vaz-Moreira I."/>
            <person name="Bellanger X."/>
            <person name="Egas C."/>
            <person name="Nunes O.C."/>
        </authorList>
    </citation>
    <scope>NUCLEOTIDE SEQUENCE</scope>
    <source>
        <strain evidence="2">ON4</strain>
    </source>
</reference>
<gene>
    <name evidence="2" type="ORF">C7K25_02645</name>
</gene>
<evidence type="ECO:0000313" key="3">
    <source>
        <dbReference type="Proteomes" id="UP001170379"/>
    </source>
</evidence>
<dbReference type="Pfam" id="PF19607">
    <property type="entry name" value="DUF6112"/>
    <property type="match status" value="1"/>
</dbReference>
<organism evidence="2 3">
    <name type="scientific">Gulosibacter molinativorax</name>
    <dbReference type="NCBI Taxonomy" id="256821"/>
    <lineage>
        <taxon>Bacteria</taxon>
        <taxon>Bacillati</taxon>
        <taxon>Actinomycetota</taxon>
        <taxon>Actinomycetes</taxon>
        <taxon>Micrococcales</taxon>
        <taxon>Microbacteriaceae</taxon>
        <taxon>Gulosibacter</taxon>
    </lineage>
</organism>
<comment type="caution">
    <text evidence="2">The sequence shown here is derived from an EMBL/GenBank/DDBJ whole genome shotgun (WGS) entry which is preliminary data.</text>
</comment>
<accession>A0ABT7C504</accession>
<dbReference type="Proteomes" id="UP001170379">
    <property type="component" value="Unassembled WGS sequence"/>
</dbReference>
<keyword evidence="1" id="KW-0812">Transmembrane</keyword>
<dbReference type="InterPro" id="IPR046094">
    <property type="entry name" value="DUF6112"/>
</dbReference>
<dbReference type="EMBL" id="PXVD01000003">
    <property type="protein sequence ID" value="MDJ1370281.1"/>
    <property type="molecule type" value="Genomic_DNA"/>
</dbReference>
<evidence type="ECO:0008006" key="4">
    <source>
        <dbReference type="Google" id="ProtNLM"/>
    </source>
</evidence>
<evidence type="ECO:0000256" key="1">
    <source>
        <dbReference type="SAM" id="Phobius"/>
    </source>
</evidence>